<evidence type="ECO:0000256" key="8">
    <source>
        <dbReference type="ARBA" id="ARBA00022776"/>
    </source>
</evidence>
<comment type="similarity">
    <text evidence="3">Belongs to the CND2 (condensin subunit 2) family.</text>
</comment>
<dbReference type="GO" id="GO:0051301">
    <property type="term" value="P:cell division"/>
    <property type="evidence" value="ECO:0007669"/>
    <property type="project" value="UniProtKB-KW"/>
</dbReference>
<evidence type="ECO:0000256" key="5">
    <source>
        <dbReference type="ARBA" id="ARBA00022454"/>
    </source>
</evidence>
<evidence type="ECO:0000256" key="1">
    <source>
        <dbReference type="ARBA" id="ARBA00004286"/>
    </source>
</evidence>
<reference evidence="12" key="1">
    <citation type="submission" date="2020-02" db="EMBL/GenBank/DDBJ databases">
        <authorList>
            <person name="Palmer J.M."/>
        </authorList>
    </citation>
    <scope>NUCLEOTIDE SEQUENCE</scope>
    <source>
        <strain evidence="12">EPUS1.4</strain>
        <tissue evidence="12">Thallus</tissue>
    </source>
</reference>
<sequence>MPRVASQPTGKSRTATQQTLSTPQNTSPVKLLLNDDRSEKAARLQSRQALHDMQMKQIRAAASPMRKMNNAHEKPRAASSSSPQTPPPRSAAALARDRDRDHRGKGNNGPPPSPAGSPGMLLDVASSHSAVTPMKRVPILANFEEWMKMATDNKINATNSWNFALIDYFHDLSLLKEGDGVNFQKASCTLDGCVKIYTSRVDSVASETGKLLSGLADSGAGKKAKERAEGEEGASGDEDDEEGEDGARKKAKKKTQRSHEQTLAPSFASLQLKKLELEFTVDPLFKKASADFDEGGAKGLLLNHLSIDSEGRIVFDSSDETADTKSYPNTTQMQQTLVDPSAPPTEELSDLSLLPENQPPNQEIDLVSLASKFFPDLSILDSQDICPSMKSFTLGDATSDLNLPFLKTSEDWRESHQANDTDRSSIDIPIYDKSGIFIDSENAAGFDEDDDDGPLVGFDMGPDVGFGEGGEAWAKDAALEPMLRVARAEEIDREGGEDGIVIGDFDPANPNADAYAVGLNHQRRVGDSNSGDPTENILSYFDAALKSTKGKAAAWAGPEHWRIRKIKAARATSENPPAPRVRKEKREPFEIDFLTPMDQGLAEMLYTPAASNAAISLPKAQWKTKGRNLLPDDRHFNSRSLLQLWLKPKARVGRRRAVPGLPDRGARGGSSEELGMGGDMDGHVEMDEAYWAKRREEEEERRRREAEEEKDRKEGDYDANFFADDGTALPFGGGIPDGVGDDDDDGAPGFTDAREMLSPPLTADSQHQSAPFGIASSSQQQIPTESHLLPGSFGSQLVTQGGRRLRPEYVNYARVAKKVDVRRLKENMWRGMSQRLMSAISSSAPTPVENVSPDDAANAPPTPAPTDPGLDADGDADMDMDVDVNAHASDGEMEVAETAKADMHKTKEGGELLFTHLIRDLKSVYPEQQMRDISTSYCFICLLHLANEKGLVLEGDYSQAVQNMAGGGEGMDVMTGLMREIRVRRDESVGLGYVGE</sequence>
<feature type="compositionally biased region" description="Basic and acidic residues" evidence="11">
    <location>
        <begin position="680"/>
        <end position="716"/>
    </location>
</feature>
<evidence type="ECO:0000256" key="4">
    <source>
        <dbReference type="ARBA" id="ARBA00016065"/>
    </source>
</evidence>
<dbReference type="EMBL" id="JAACFV010000003">
    <property type="protein sequence ID" value="KAF7513972.1"/>
    <property type="molecule type" value="Genomic_DNA"/>
</dbReference>
<evidence type="ECO:0000313" key="13">
    <source>
        <dbReference type="Proteomes" id="UP000606974"/>
    </source>
</evidence>
<keyword evidence="6" id="KW-0963">Cytoplasm</keyword>
<keyword evidence="13" id="KW-1185">Reference proteome</keyword>
<feature type="region of interest" description="Disordered" evidence="11">
    <location>
        <begin position="840"/>
        <end position="877"/>
    </location>
</feature>
<dbReference type="GO" id="GO:0007076">
    <property type="term" value="P:mitotic chromosome condensation"/>
    <property type="evidence" value="ECO:0007669"/>
    <property type="project" value="InterPro"/>
</dbReference>
<dbReference type="GO" id="GO:0005737">
    <property type="term" value="C:cytoplasm"/>
    <property type="evidence" value="ECO:0007669"/>
    <property type="project" value="UniProtKB-SubCell"/>
</dbReference>
<feature type="compositionally biased region" description="Polar residues" evidence="11">
    <location>
        <begin position="1"/>
        <end position="28"/>
    </location>
</feature>
<proteinExistence type="inferred from homology"/>
<organism evidence="12 13">
    <name type="scientific">Endocarpon pusillum</name>
    <dbReference type="NCBI Taxonomy" id="364733"/>
    <lineage>
        <taxon>Eukaryota</taxon>
        <taxon>Fungi</taxon>
        <taxon>Dikarya</taxon>
        <taxon>Ascomycota</taxon>
        <taxon>Pezizomycotina</taxon>
        <taxon>Eurotiomycetes</taxon>
        <taxon>Chaetothyriomycetidae</taxon>
        <taxon>Verrucariales</taxon>
        <taxon>Verrucariaceae</taxon>
        <taxon>Endocarpon</taxon>
    </lineage>
</organism>
<keyword evidence="9" id="KW-0226">DNA condensation</keyword>
<gene>
    <name evidence="12" type="ORF">GJ744_006586</name>
</gene>
<feature type="region of interest" description="Disordered" evidence="11">
    <location>
        <begin position="216"/>
        <end position="265"/>
    </location>
</feature>
<dbReference type="GO" id="GO:0000796">
    <property type="term" value="C:condensin complex"/>
    <property type="evidence" value="ECO:0007669"/>
    <property type="project" value="InterPro"/>
</dbReference>
<keyword evidence="10" id="KW-0131">Cell cycle</keyword>
<dbReference type="PANTHER" id="PTHR13108">
    <property type="entry name" value="CONDENSIN COMPLEX SUBUNIT 2"/>
    <property type="match status" value="1"/>
</dbReference>
<protein>
    <recommendedName>
        <fullName evidence="4">Condensin complex subunit 2</fullName>
    </recommendedName>
</protein>
<evidence type="ECO:0000256" key="6">
    <source>
        <dbReference type="ARBA" id="ARBA00022490"/>
    </source>
</evidence>
<evidence type="ECO:0000256" key="10">
    <source>
        <dbReference type="ARBA" id="ARBA00023306"/>
    </source>
</evidence>
<comment type="caution">
    <text evidence="12">The sequence shown here is derived from an EMBL/GenBank/DDBJ whole genome shotgun (WGS) entry which is preliminary data.</text>
</comment>
<dbReference type="OrthoDB" id="362021at2759"/>
<keyword evidence="7" id="KW-0132">Cell division</keyword>
<keyword evidence="5" id="KW-0158">Chromosome</keyword>
<comment type="subcellular location">
    <subcellularLocation>
        <location evidence="1">Chromosome</location>
    </subcellularLocation>
    <subcellularLocation>
        <location evidence="2">Cytoplasm</location>
    </subcellularLocation>
</comment>
<feature type="region of interest" description="Disordered" evidence="11">
    <location>
        <begin position="656"/>
        <end position="719"/>
    </location>
</feature>
<dbReference type="InterPro" id="IPR022816">
    <property type="entry name" value="Condensin_barren_su2"/>
</dbReference>
<name>A0A8H7E997_9EURO</name>
<evidence type="ECO:0000256" key="11">
    <source>
        <dbReference type="SAM" id="MobiDB-lite"/>
    </source>
</evidence>
<evidence type="ECO:0000256" key="3">
    <source>
        <dbReference type="ARBA" id="ARBA00009471"/>
    </source>
</evidence>
<feature type="compositionally biased region" description="Basic and acidic residues" evidence="11">
    <location>
        <begin position="95"/>
        <end position="104"/>
    </location>
</feature>
<dbReference type="PANTHER" id="PTHR13108:SF9">
    <property type="entry name" value="CONDENSIN COMPLEX SUBUNIT 2"/>
    <property type="match status" value="1"/>
</dbReference>
<feature type="region of interest" description="Disordered" evidence="11">
    <location>
        <begin position="732"/>
        <end position="795"/>
    </location>
</feature>
<evidence type="ECO:0000256" key="7">
    <source>
        <dbReference type="ARBA" id="ARBA00022618"/>
    </source>
</evidence>
<evidence type="ECO:0000256" key="2">
    <source>
        <dbReference type="ARBA" id="ARBA00004496"/>
    </source>
</evidence>
<feature type="region of interest" description="Disordered" evidence="11">
    <location>
        <begin position="1"/>
        <end position="122"/>
    </location>
</feature>
<dbReference type="AlphaFoldDB" id="A0A8H7E997"/>
<dbReference type="Proteomes" id="UP000606974">
    <property type="component" value="Unassembled WGS sequence"/>
</dbReference>
<keyword evidence="8" id="KW-0498">Mitosis</keyword>
<feature type="compositionally biased region" description="Polar residues" evidence="11">
    <location>
        <begin position="763"/>
        <end position="784"/>
    </location>
</feature>
<evidence type="ECO:0000313" key="12">
    <source>
        <dbReference type="EMBL" id="KAF7513972.1"/>
    </source>
</evidence>
<accession>A0A8H7E997</accession>
<dbReference type="PIRSF" id="PIRSF017126">
    <property type="entry name" value="Condensin_H"/>
    <property type="match status" value="1"/>
</dbReference>
<feature type="compositionally biased region" description="Basic and acidic residues" evidence="11">
    <location>
        <begin position="33"/>
        <end position="42"/>
    </location>
</feature>
<feature type="compositionally biased region" description="Acidic residues" evidence="11">
    <location>
        <begin position="229"/>
        <end position="244"/>
    </location>
</feature>
<evidence type="ECO:0000256" key="9">
    <source>
        <dbReference type="ARBA" id="ARBA00023067"/>
    </source>
</evidence>
<dbReference type="GO" id="GO:0003682">
    <property type="term" value="F:chromatin binding"/>
    <property type="evidence" value="ECO:0007669"/>
    <property type="project" value="TreeGrafter"/>
</dbReference>
<dbReference type="Pfam" id="PF05786">
    <property type="entry name" value="Cnd2"/>
    <property type="match status" value="1"/>
</dbReference>